<evidence type="ECO:0000256" key="2">
    <source>
        <dbReference type="SAM" id="SignalP"/>
    </source>
</evidence>
<feature type="chain" id="PRO_5046368555" description="Nuclear transport factor 2 family protein" evidence="2">
    <location>
        <begin position="30"/>
        <end position="209"/>
    </location>
</feature>
<feature type="signal peptide" evidence="2">
    <location>
        <begin position="1"/>
        <end position="29"/>
    </location>
</feature>
<sequence>MRTGTTRTCRRPTLLLSALCTALSLITLAGCADSSPVAVPTSTLPEQQPDTGSMGDAGEVDIPEYETDLDLTDDEKKAVDGALVALDGYVANLNQAYSSGGTKTDKIRDFSTGEALKVLVADSKELKQSDKYMAGKFTIDDRTIQKIDSNLDEVTILTCVDNSQFATVDNGESLPTGSPELLRVVFMAQRTEEVWKIDSQSLWSESCDE</sequence>
<dbReference type="PROSITE" id="PS51257">
    <property type="entry name" value="PROKAR_LIPOPROTEIN"/>
    <property type="match status" value="1"/>
</dbReference>
<evidence type="ECO:0000313" key="3">
    <source>
        <dbReference type="EMBL" id="UVI37551.1"/>
    </source>
</evidence>
<keyword evidence="4" id="KW-1185">Reference proteome</keyword>
<organism evidence="3 4">
    <name type="scientific">Brevibacterium spongiae</name>
    <dbReference type="NCBI Taxonomy" id="2909672"/>
    <lineage>
        <taxon>Bacteria</taxon>
        <taxon>Bacillati</taxon>
        <taxon>Actinomycetota</taxon>
        <taxon>Actinomycetes</taxon>
        <taxon>Micrococcales</taxon>
        <taxon>Brevibacteriaceae</taxon>
        <taxon>Brevibacterium</taxon>
    </lineage>
</organism>
<reference evidence="3" key="1">
    <citation type="submission" date="2022-03" db="EMBL/GenBank/DDBJ databases">
        <title>Brevibacterium spongiae sp. nov., isolated from marine sponge.</title>
        <authorList>
            <person name="Li Z."/>
            <person name="Zhang M."/>
        </authorList>
    </citation>
    <scope>NUCLEOTIDE SEQUENCE</scope>
    <source>
        <strain evidence="3">WHS-Z9</strain>
    </source>
</reference>
<evidence type="ECO:0000256" key="1">
    <source>
        <dbReference type="SAM" id="MobiDB-lite"/>
    </source>
</evidence>
<dbReference type="Proteomes" id="UP001064879">
    <property type="component" value="Chromosome"/>
</dbReference>
<accession>A0ABY5SWY6</accession>
<dbReference type="EMBL" id="CP093443">
    <property type="protein sequence ID" value="UVI37551.1"/>
    <property type="molecule type" value="Genomic_DNA"/>
</dbReference>
<keyword evidence="2" id="KW-0732">Signal</keyword>
<feature type="compositionally biased region" description="Polar residues" evidence="1">
    <location>
        <begin position="40"/>
        <end position="51"/>
    </location>
</feature>
<feature type="region of interest" description="Disordered" evidence="1">
    <location>
        <begin position="37"/>
        <end position="59"/>
    </location>
</feature>
<dbReference type="RefSeq" id="WP_265420090.1">
    <property type="nucleotide sequence ID" value="NZ_CP093443.1"/>
</dbReference>
<evidence type="ECO:0000313" key="4">
    <source>
        <dbReference type="Proteomes" id="UP001064879"/>
    </source>
</evidence>
<gene>
    <name evidence="3" type="ORF">L1F31_07855</name>
</gene>
<protein>
    <recommendedName>
        <fullName evidence="5">Nuclear transport factor 2 family protein</fullName>
    </recommendedName>
</protein>
<evidence type="ECO:0008006" key="5">
    <source>
        <dbReference type="Google" id="ProtNLM"/>
    </source>
</evidence>
<proteinExistence type="predicted"/>
<name>A0ABY5SWY6_9MICO</name>